<dbReference type="PANTHER" id="PTHR46395">
    <property type="entry name" value="ADP-RIBOSYLATION FACTOR GTPASE-ACTIVATING PROTEIN 1"/>
    <property type="match status" value="1"/>
</dbReference>
<dbReference type="GO" id="GO:0008270">
    <property type="term" value="F:zinc ion binding"/>
    <property type="evidence" value="ECO:0007669"/>
    <property type="project" value="UniProtKB-KW"/>
</dbReference>
<feature type="compositionally biased region" description="Low complexity" evidence="6">
    <location>
        <begin position="467"/>
        <end position="478"/>
    </location>
</feature>
<dbReference type="SMART" id="SM00105">
    <property type="entry name" value="ArfGap"/>
    <property type="match status" value="1"/>
</dbReference>
<keyword evidence="4" id="KW-0862">Zinc</keyword>
<feature type="region of interest" description="Disordered" evidence="6">
    <location>
        <begin position="182"/>
        <end position="247"/>
    </location>
</feature>
<keyword evidence="9" id="KW-1185">Reference proteome</keyword>
<sequence>MAAEYKRILFDIQRREGNKNCMDCNAPNPQWASCNLGIFICLECSGVHRSLGVHISFVRSISMDKWSDEQLKKMELGGNIKAREFFESSPDYQDGMSIKEKYSSVFAAQYKEKLAALCEGKAWTPSASTASAARTPIRPNSATSNRSGSPAIAQQSRNFGGSVSGNGNGSYSSSGYNSPANNGFSANGGNSGGYNSPSPGPLSDKSKNENYFARLGNENSGRPDHLPPSQGGRYGGFGSAPVHGNQNNAGNMGVDDILNDPAAALSKGWSMLSTTIAAGASMINENVIKPTTATVTDPEFQNRVGGYVSTIGQKVQEGGRTLGNMVNSTIGAPPGRPAPSNGRYGGFGPSDYQQQSSNANSNDDFFSSTMNYYDQKNQPTLSRNNTSSPGPMSGNSFNSNTNSLASNGSNGSGNGLQASSGFNTSSVGAGGMGVSRSNSNSPLPARTVTPTTAKMGATRAKPAMGGSAVTSRTSAASSAKKDGWGDDDDWTNF</sequence>
<keyword evidence="2" id="KW-0479">Metal-binding</keyword>
<feature type="domain" description="Arf-GAP" evidence="7">
    <location>
        <begin position="6"/>
        <end position="123"/>
    </location>
</feature>
<dbReference type="GO" id="GO:0032012">
    <property type="term" value="P:regulation of ARF protein signal transduction"/>
    <property type="evidence" value="ECO:0007669"/>
    <property type="project" value="TreeGrafter"/>
</dbReference>
<feature type="compositionally biased region" description="Polar residues" evidence="6">
    <location>
        <begin position="138"/>
        <end position="157"/>
    </location>
</feature>
<dbReference type="EMBL" id="JAABOA010002054">
    <property type="protein sequence ID" value="KAF9580457.1"/>
    <property type="molecule type" value="Genomic_DNA"/>
</dbReference>
<gene>
    <name evidence="8" type="primary">GCS1</name>
    <name evidence="8" type="ORF">BGW38_002898</name>
</gene>
<name>A0A9P6FS52_9FUNG</name>
<feature type="compositionally biased region" description="Low complexity" evidence="6">
    <location>
        <begin position="350"/>
        <end position="368"/>
    </location>
</feature>
<dbReference type="Proteomes" id="UP000780801">
    <property type="component" value="Unassembled WGS sequence"/>
</dbReference>
<evidence type="ECO:0000256" key="2">
    <source>
        <dbReference type="ARBA" id="ARBA00022723"/>
    </source>
</evidence>
<dbReference type="SUPFAM" id="SSF57863">
    <property type="entry name" value="ArfGap/RecO-like zinc finger"/>
    <property type="match status" value="1"/>
</dbReference>
<keyword evidence="1" id="KW-0343">GTPase activation</keyword>
<feature type="compositionally biased region" description="Polar residues" evidence="6">
    <location>
        <begin position="369"/>
        <end position="397"/>
    </location>
</feature>
<dbReference type="Pfam" id="PF01412">
    <property type="entry name" value="ArfGap"/>
    <property type="match status" value="1"/>
</dbReference>
<evidence type="ECO:0000256" key="5">
    <source>
        <dbReference type="PROSITE-ProRule" id="PRU00288"/>
    </source>
</evidence>
<dbReference type="AlphaFoldDB" id="A0A9P6FS52"/>
<evidence type="ECO:0000259" key="7">
    <source>
        <dbReference type="PROSITE" id="PS50115"/>
    </source>
</evidence>
<dbReference type="PANTHER" id="PTHR46395:SF1">
    <property type="entry name" value="ADP-RIBOSYLATION FACTOR GTPASE-ACTIVATING PROTEIN 1"/>
    <property type="match status" value="1"/>
</dbReference>
<proteinExistence type="predicted"/>
<dbReference type="FunFam" id="1.10.220.150:FF:000014">
    <property type="entry name" value="ADP-ribosylation factor GTPase-activating protein"/>
    <property type="match status" value="1"/>
</dbReference>
<feature type="compositionally biased region" description="Polar residues" evidence="6">
    <location>
        <begin position="435"/>
        <end position="452"/>
    </location>
</feature>
<organism evidence="8 9">
    <name type="scientific">Lunasporangiospora selenospora</name>
    <dbReference type="NCBI Taxonomy" id="979761"/>
    <lineage>
        <taxon>Eukaryota</taxon>
        <taxon>Fungi</taxon>
        <taxon>Fungi incertae sedis</taxon>
        <taxon>Mucoromycota</taxon>
        <taxon>Mortierellomycotina</taxon>
        <taxon>Mortierellomycetes</taxon>
        <taxon>Mortierellales</taxon>
        <taxon>Mortierellaceae</taxon>
        <taxon>Lunasporangiospora</taxon>
    </lineage>
</organism>
<dbReference type="PROSITE" id="PS50115">
    <property type="entry name" value="ARFGAP"/>
    <property type="match status" value="1"/>
</dbReference>
<evidence type="ECO:0000313" key="9">
    <source>
        <dbReference type="Proteomes" id="UP000780801"/>
    </source>
</evidence>
<comment type="caution">
    <text evidence="8">The sequence shown here is derived from an EMBL/GenBank/DDBJ whole genome shotgun (WGS) entry which is preliminary data.</text>
</comment>
<evidence type="ECO:0000256" key="4">
    <source>
        <dbReference type="ARBA" id="ARBA00022833"/>
    </source>
</evidence>
<dbReference type="GO" id="GO:0000139">
    <property type="term" value="C:Golgi membrane"/>
    <property type="evidence" value="ECO:0007669"/>
    <property type="project" value="TreeGrafter"/>
</dbReference>
<feature type="compositionally biased region" description="Low complexity" evidence="6">
    <location>
        <begin position="398"/>
        <end position="421"/>
    </location>
</feature>
<keyword evidence="3 5" id="KW-0863">Zinc-finger</keyword>
<accession>A0A9P6FS52</accession>
<evidence type="ECO:0000256" key="6">
    <source>
        <dbReference type="SAM" id="MobiDB-lite"/>
    </source>
</evidence>
<feature type="region of interest" description="Disordered" evidence="6">
    <location>
        <begin position="322"/>
        <end position="493"/>
    </location>
</feature>
<evidence type="ECO:0000256" key="1">
    <source>
        <dbReference type="ARBA" id="ARBA00022468"/>
    </source>
</evidence>
<feature type="region of interest" description="Disordered" evidence="6">
    <location>
        <begin position="128"/>
        <end position="166"/>
    </location>
</feature>
<dbReference type="InterPro" id="IPR038508">
    <property type="entry name" value="ArfGAP_dom_sf"/>
</dbReference>
<dbReference type="InterPro" id="IPR001164">
    <property type="entry name" value="ArfGAP_dom"/>
</dbReference>
<dbReference type="PRINTS" id="PR00405">
    <property type="entry name" value="REVINTRACTNG"/>
</dbReference>
<protein>
    <submittedName>
        <fullName evidence="8">Zn finger-containing GTPase- Activating Protein for ARF</fullName>
    </submittedName>
</protein>
<reference evidence="8" key="1">
    <citation type="journal article" date="2020" name="Fungal Divers.">
        <title>Resolving the Mortierellaceae phylogeny through synthesis of multi-gene phylogenetics and phylogenomics.</title>
        <authorList>
            <person name="Vandepol N."/>
            <person name="Liber J."/>
            <person name="Desiro A."/>
            <person name="Na H."/>
            <person name="Kennedy M."/>
            <person name="Barry K."/>
            <person name="Grigoriev I.V."/>
            <person name="Miller A.N."/>
            <person name="O'Donnell K."/>
            <person name="Stajich J.E."/>
            <person name="Bonito G."/>
        </authorList>
    </citation>
    <scope>NUCLEOTIDE SEQUENCE</scope>
    <source>
        <strain evidence="8">KOD1015</strain>
    </source>
</reference>
<evidence type="ECO:0000313" key="8">
    <source>
        <dbReference type="EMBL" id="KAF9580457.1"/>
    </source>
</evidence>
<evidence type="ECO:0000256" key="3">
    <source>
        <dbReference type="ARBA" id="ARBA00022771"/>
    </source>
</evidence>
<dbReference type="Gene3D" id="1.10.220.150">
    <property type="entry name" value="Arf GTPase activating protein"/>
    <property type="match status" value="1"/>
</dbReference>
<dbReference type="InterPro" id="IPR037278">
    <property type="entry name" value="ARFGAP/RecO"/>
</dbReference>
<dbReference type="OrthoDB" id="983479at2759"/>
<feature type="compositionally biased region" description="Low complexity" evidence="6">
    <location>
        <begin position="182"/>
        <end position="203"/>
    </location>
</feature>
<dbReference type="GO" id="GO:0005096">
    <property type="term" value="F:GTPase activator activity"/>
    <property type="evidence" value="ECO:0007669"/>
    <property type="project" value="UniProtKB-KW"/>
</dbReference>
<dbReference type="CDD" id="cd08830">
    <property type="entry name" value="ArfGap_ArfGap1"/>
    <property type="match status" value="1"/>
</dbReference>
<dbReference type="GO" id="GO:0030100">
    <property type="term" value="P:regulation of endocytosis"/>
    <property type="evidence" value="ECO:0007669"/>
    <property type="project" value="TreeGrafter"/>
</dbReference>